<dbReference type="GeneID" id="5972756"/>
<dbReference type="Proteomes" id="UP000001055">
    <property type="component" value="Unassembled WGS sequence"/>
</dbReference>
<name>Q0URY9_PHANO</name>
<evidence type="ECO:0000256" key="2">
    <source>
        <dbReference type="SAM" id="Phobius"/>
    </source>
</evidence>
<gene>
    <name evidence="3" type="ORF">SNOG_05475</name>
</gene>
<dbReference type="RefSeq" id="XP_001795879.1">
    <property type="nucleotide sequence ID" value="XM_001795827.1"/>
</dbReference>
<keyword evidence="2" id="KW-0812">Transmembrane</keyword>
<dbReference type="Pfam" id="PF11807">
    <property type="entry name" value="UstYa"/>
    <property type="match status" value="1"/>
</dbReference>
<comment type="similarity">
    <text evidence="1">Belongs to the ustYa family.</text>
</comment>
<dbReference type="GO" id="GO:0043386">
    <property type="term" value="P:mycotoxin biosynthetic process"/>
    <property type="evidence" value="ECO:0007669"/>
    <property type="project" value="InterPro"/>
</dbReference>
<dbReference type="InParanoid" id="Q0URY9"/>
<keyword evidence="2" id="KW-1133">Transmembrane helix</keyword>
<protein>
    <recommendedName>
        <fullName evidence="5">DUF3328 domain-containing protein</fullName>
    </recommendedName>
</protein>
<dbReference type="PANTHER" id="PTHR33365:SF6">
    <property type="entry name" value="OXIDASE USTYA"/>
    <property type="match status" value="1"/>
</dbReference>
<evidence type="ECO:0000313" key="3">
    <source>
        <dbReference type="EMBL" id="EAT86539.1"/>
    </source>
</evidence>
<dbReference type="VEuPathDB" id="FungiDB:JI435_054750"/>
<organism evidence="3 4">
    <name type="scientific">Phaeosphaeria nodorum (strain SN15 / ATCC MYA-4574 / FGSC 10173)</name>
    <name type="common">Glume blotch fungus</name>
    <name type="synonym">Parastagonospora nodorum</name>
    <dbReference type="NCBI Taxonomy" id="321614"/>
    <lineage>
        <taxon>Eukaryota</taxon>
        <taxon>Fungi</taxon>
        <taxon>Dikarya</taxon>
        <taxon>Ascomycota</taxon>
        <taxon>Pezizomycotina</taxon>
        <taxon>Dothideomycetes</taxon>
        <taxon>Pleosporomycetidae</taxon>
        <taxon>Pleosporales</taxon>
        <taxon>Pleosporineae</taxon>
        <taxon>Phaeosphaeriaceae</taxon>
        <taxon>Parastagonospora</taxon>
    </lineage>
</organism>
<keyword evidence="2" id="KW-0472">Membrane</keyword>
<evidence type="ECO:0000256" key="1">
    <source>
        <dbReference type="ARBA" id="ARBA00035112"/>
    </source>
</evidence>
<proteinExistence type="inferred from homology"/>
<sequence length="332" mass="37511">MNQAFERQLPIHIHTMEPRYKPLPMHERTTDQALTSRPKLFRSFWIIPLTVVTLFNIAILFVSLYVLRAAGRLDSSASTHNNINSLATSLPIATTNANVADNVAKVEPLPVDYVAFHWDTPWGSRNVTEADQLWEKMNTAHGHIAIDHAWAAVNQVSIFSRIPFHSNNAKPSSGHPQWTSPANRERVCTSCRPIINFTVLYVHAYAIPSTWDIFQLGVVDISCQRVIRSVFLSMYRQTLPDYPIHHAHHCFDAIRQHIMCNADNTPLYGHGDGTSGDGQMHQCKSWTALRNYATRNSACFRDGKPGMTLEDRFGVCDDGTDGLEEEIFARED</sequence>
<dbReference type="InterPro" id="IPR021765">
    <property type="entry name" value="UstYa-like"/>
</dbReference>
<feature type="transmembrane region" description="Helical" evidence="2">
    <location>
        <begin position="44"/>
        <end position="67"/>
    </location>
</feature>
<accession>Q0URY9</accession>
<dbReference type="EMBL" id="CH445332">
    <property type="protein sequence ID" value="EAT86539.1"/>
    <property type="molecule type" value="Genomic_DNA"/>
</dbReference>
<dbReference type="KEGG" id="pno:SNOG_05475"/>
<reference evidence="4" key="1">
    <citation type="journal article" date="2007" name="Plant Cell">
        <title>Dothideomycete-plant interactions illuminated by genome sequencing and EST analysis of the wheat pathogen Stagonospora nodorum.</title>
        <authorList>
            <person name="Hane J.K."/>
            <person name="Lowe R.G."/>
            <person name="Solomon P.S."/>
            <person name="Tan K.C."/>
            <person name="Schoch C.L."/>
            <person name="Spatafora J.W."/>
            <person name="Crous P.W."/>
            <person name="Kodira C."/>
            <person name="Birren B.W."/>
            <person name="Galagan J.E."/>
            <person name="Torriani S.F."/>
            <person name="McDonald B.A."/>
            <person name="Oliver R.P."/>
        </authorList>
    </citation>
    <scope>NUCLEOTIDE SEQUENCE [LARGE SCALE GENOMIC DNA]</scope>
    <source>
        <strain evidence="4">SN15 / ATCC MYA-4574 / FGSC 10173</strain>
    </source>
</reference>
<dbReference type="OMA" id="TAWGMEA"/>
<dbReference type="AlphaFoldDB" id="Q0URY9"/>
<evidence type="ECO:0008006" key="5">
    <source>
        <dbReference type="Google" id="ProtNLM"/>
    </source>
</evidence>
<dbReference type="PANTHER" id="PTHR33365">
    <property type="entry name" value="YALI0B05434P"/>
    <property type="match status" value="1"/>
</dbReference>
<evidence type="ECO:0000313" key="4">
    <source>
        <dbReference type="Proteomes" id="UP000001055"/>
    </source>
</evidence>